<proteinExistence type="predicted"/>
<keyword evidence="1 3" id="KW-0378">Hydrolase</keyword>
<protein>
    <submittedName>
        <fullName evidence="3">Alpha/beta fold hydrolase</fullName>
    </submittedName>
</protein>
<keyword evidence="4" id="KW-1185">Reference proteome</keyword>
<dbReference type="GO" id="GO:0016787">
    <property type="term" value="F:hydrolase activity"/>
    <property type="evidence" value="ECO:0007669"/>
    <property type="project" value="UniProtKB-KW"/>
</dbReference>
<reference evidence="3 4" key="1">
    <citation type="submission" date="2018-09" db="EMBL/GenBank/DDBJ databases">
        <authorList>
            <person name="Zhu H."/>
        </authorList>
    </citation>
    <scope>NUCLEOTIDE SEQUENCE [LARGE SCALE GENOMIC DNA]</scope>
    <source>
        <strain evidence="3 4">K1W22B-8</strain>
    </source>
</reference>
<dbReference type="EMBL" id="QYUK01000011">
    <property type="protein sequence ID" value="RJF88815.1"/>
    <property type="molecule type" value="Genomic_DNA"/>
</dbReference>
<feature type="domain" description="AB hydrolase-1" evidence="2">
    <location>
        <begin position="30"/>
        <end position="285"/>
    </location>
</feature>
<evidence type="ECO:0000259" key="2">
    <source>
        <dbReference type="Pfam" id="PF12697"/>
    </source>
</evidence>
<dbReference type="SUPFAM" id="SSF53474">
    <property type="entry name" value="alpha/beta-Hydrolases"/>
    <property type="match status" value="1"/>
</dbReference>
<accession>A0A418WFL7</accession>
<evidence type="ECO:0000313" key="4">
    <source>
        <dbReference type="Proteomes" id="UP000284605"/>
    </source>
</evidence>
<dbReference type="PRINTS" id="PR00412">
    <property type="entry name" value="EPOXHYDRLASE"/>
</dbReference>
<dbReference type="Proteomes" id="UP000284605">
    <property type="component" value="Unassembled WGS sequence"/>
</dbReference>
<comment type="caution">
    <text evidence="3">The sequence shown here is derived from an EMBL/GenBank/DDBJ whole genome shotgun (WGS) entry which is preliminary data.</text>
</comment>
<dbReference type="InterPro" id="IPR000073">
    <property type="entry name" value="AB_hydrolase_1"/>
</dbReference>
<dbReference type="AlphaFoldDB" id="A0A418WFL7"/>
<evidence type="ECO:0000313" key="3">
    <source>
        <dbReference type="EMBL" id="RJF88815.1"/>
    </source>
</evidence>
<sequence length="317" mass="35360">MTASVETIRVAANGLDFEVDQMGSGDKLALLLHGFPESKFSWRAQLPVFADRGYTAWAPNTRGYGNTTRPLGKAAYTVDLLLADVAGLIDAARARGITGPVTLVAHDWGGIVAWTFAIERVRPLERFIILNIPHPALMGKGLRSFRQLRKSWYMFFFQIPWLPEFILGLRKAEAIGRAFRDMAIDKSRFPDAVVDEYRHSALKPGALTAMLNYYRANIFNAKNRKRWTDTPQLDTPTLMIWGEEDTALGKELTTDTHTLVSDLTLRYLPRVSHWVQQEAPETVNAMIEAWLDGRPVPQAGEIAALVHTGEAEAAATP</sequence>
<dbReference type="RefSeq" id="WP_119779685.1">
    <property type="nucleotide sequence ID" value="NZ_QYUK01000011.1"/>
</dbReference>
<organism evidence="3 4">
    <name type="scientific">Oleomonas cavernae</name>
    <dbReference type="NCBI Taxonomy" id="2320859"/>
    <lineage>
        <taxon>Bacteria</taxon>
        <taxon>Pseudomonadati</taxon>
        <taxon>Pseudomonadota</taxon>
        <taxon>Alphaproteobacteria</taxon>
        <taxon>Acetobacterales</taxon>
        <taxon>Acetobacteraceae</taxon>
        <taxon>Oleomonas</taxon>
    </lineage>
</organism>
<dbReference type="InterPro" id="IPR000639">
    <property type="entry name" value="Epox_hydrolase-like"/>
</dbReference>
<dbReference type="InterPro" id="IPR029058">
    <property type="entry name" value="AB_hydrolase_fold"/>
</dbReference>
<dbReference type="PANTHER" id="PTHR43329">
    <property type="entry name" value="EPOXIDE HYDROLASE"/>
    <property type="match status" value="1"/>
</dbReference>
<dbReference type="Pfam" id="PF12697">
    <property type="entry name" value="Abhydrolase_6"/>
    <property type="match status" value="1"/>
</dbReference>
<dbReference type="OrthoDB" id="9801400at2"/>
<dbReference type="Gene3D" id="3.40.50.1820">
    <property type="entry name" value="alpha/beta hydrolase"/>
    <property type="match status" value="1"/>
</dbReference>
<evidence type="ECO:0000256" key="1">
    <source>
        <dbReference type="ARBA" id="ARBA00022801"/>
    </source>
</evidence>
<name>A0A418WFL7_9PROT</name>
<gene>
    <name evidence="3" type="ORF">D3874_19010</name>
</gene>